<proteinExistence type="inferred from homology"/>
<keyword evidence="13" id="KW-0479">Metal-binding</keyword>
<dbReference type="EMBL" id="JAGSOH010000003">
    <property type="protein sequence ID" value="MBR7825106.1"/>
    <property type="molecule type" value="Genomic_DNA"/>
</dbReference>
<evidence type="ECO:0000256" key="9">
    <source>
        <dbReference type="ARBA" id="ARBA00029596"/>
    </source>
</evidence>
<evidence type="ECO:0000256" key="10">
    <source>
        <dbReference type="ARBA" id="ARBA00030169"/>
    </source>
</evidence>
<organism evidence="14 15">
    <name type="scientific">Actinospica acidithermotolerans</name>
    <dbReference type="NCBI Taxonomy" id="2828514"/>
    <lineage>
        <taxon>Bacteria</taxon>
        <taxon>Bacillati</taxon>
        <taxon>Actinomycetota</taxon>
        <taxon>Actinomycetes</taxon>
        <taxon>Catenulisporales</taxon>
        <taxon>Actinospicaceae</taxon>
        <taxon>Actinospica</taxon>
    </lineage>
</organism>
<dbReference type="Pfam" id="PF03737">
    <property type="entry name" value="RraA-like"/>
    <property type="match status" value="1"/>
</dbReference>
<reference evidence="14" key="1">
    <citation type="submission" date="2021-04" db="EMBL/GenBank/DDBJ databases">
        <title>Genome based classification of Actinospica acidithermotolerans sp. nov., an actinobacterium isolated from an Indonesian hot spring.</title>
        <authorList>
            <person name="Kusuma A.B."/>
            <person name="Putra K.E."/>
            <person name="Nafisah S."/>
            <person name="Loh J."/>
            <person name="Nouioui I."/>
            <person name="Goodfellow M."/>
        </authorList>
    </citation>
    <scope>NUCLEOTIDE SEQUENCE</scope>
    <source>
        <strain evidence="14">MGRD01-02</strain>
    </source>
</reference>
<comment type="similarity">
    <text evidence="3">Belongs to the class II aldolase/RraA-like family.</text>
</comment>
<dbReference type="SUPFAM" id="SSF89562">
    <property type="entry name" value="RraA-like"/>
    <property type="match status" value="1"/>
</dbReference>
<dbReference type="GO" id="GO:0046872">
    <property type="term" value="F:metal ion binding"/>
    <property type="evidence" value="ECO:0007669"/>
    <property type="project" value="UniProtKB-KW"/>
</dbReference>
<comment type="subunit">
    <text evidence="4">Homotrimer.</text>
</comment>
<evidence type="ECO:0000256" key="7">
    <source>
        <dbReference type="ARBA" id="ARBA00016549"/>
    </source>
</evidence>
<dbReference type="CDD" id="cd16841">
    <property type="entry name" value="RraA_family"/>
    <property type="match status" value="1"/>
</dbReference>
<gene>
    <name evidence="14" type="ORF">KDK95_02220</name>
</gene>
<evidence type="ECO:0000256" key="4">
    <source>
        <dbReference type="ARBA" id="ARBA00011233"/>
    </source>
</evidence>
<dbReference type="InterPro" id="IPR036704">
    <property type="entry name" value="RraA/RraA-like_sf"/>
</dbReference>
<protein>
    <recommendedName>
        <fullName evidence="7">Putative 4-hydroxy-4-methyl-2-oxoglutarate aldolase</fullName>
        <ecNumber evidence="6">4.1.1.112</ecNumber>
        <ecNumber evidence="5">4.1.3.17</ecNumber>
    </recommendedName>
    <alternativeName>
        <fullName evidence="11">Oxaloacetate decarboxylase</fullName>
    </alternativeName>
    <alternativeName>
        <fullName evidence="9">Regulator of ribonuclease activity homolog</fullName>
    </alternativeName>
    <alternativeName>
        <fullName evidence="10">RraA-like protein</fullName>
    </alternativeName>
</protein>
<feature type="binding site" evidence="13">
    <location>
        <position position="134"/>
    </location>
    <ligand>
        <name>Mg(2+)</name>
        <dbReference type="ChEBI" id="CHEBI:18420"/>
    </ligand>
</feature>
<dbReference type="InterPro" id="IPR005493">
    <property type="entry name" value="RraA/RraA-like"/>
</dbReference>
<dbReference type="EC" id="4.1.3.17" evidence="5"/>
<feature type="binding site" evidence="13">
    <location>
        <position position="133"/>
    </location>
    <ligand>
        <name>substrate</name>
    </ligand>
</feature>
<keyword evidence="15" id="KW-1185">Reference proteome</keyword>
<evidence type="ECO:0000256" key="3">
    <source>
        <dbReference type="ARBA" id="ARBA00008621"/>
    </source>
</evidence>
<evidence type="ECO:0000256" key="8">
    <source>
        <dbReference type="ARBA" id="ARBA00025046"/>
    </source>
</evidence>
<evidence type="ECO:0000256" key="6">
    <source>
        <dbReference type="ARBA" id="ARBA00012947"/>
    </source>
</evidence>
<evidence type="ECO:0000256" key="5">
    <source>
        <dbReference type="ARBA" id="ARBA00012213"/>
    </source>
</evidence>
<keyword evidence="13" id="KW-0460">Magnesium</keyword>
<evidence type="ECO:0000256" key="1">
    <source>
        <dbReference type="ARBA" id="ARBA00001342"/>
    </source>
</evidence>
<name>A0A941E4R7_9ACTN</name>
<evidence type="ECO:0000256" key="2">
    <source>
        <dbReference type="ARBA" id="ARBA00001968"/>
    </source>
</evidence>
<accession>A0A941E4R7</accession>
<evidence type="ECO:0000256" key="11">
    <source>
        <dbReference type="ARBA" id="ARBA00032305"/>
    </source>
</evidence>
<comment type="catalytic activity">
    <reaction evidence="12">
        <text>oxaloacetate + H(+) = pyruvate + CO2</text>
        <dbReference type="Rhea" id="RHEA:15641"/>
        <dbReference type="ChEBI" id="CHEBI:15361"/>
        <dbReference type="ChEBI" id="CHEBI:15378"/>
        <dbReference type="ChEBI" id="CHEBI:16452"/>
        <dbReference type="ChEBI" id="CHEBI:16526"/>
        <dbReference type="EC" id="4.1.1.112"/>
    </reaction>
</comment>
<evidence type="ECO:0000313" key="14">
    <source>
        <dbReference type="EMBL" id="MBR7825106.1"/>
    </source>
</evidence>
<dbReference type="GO" id="GO:0047443">
    <property type="term" value="F:4-hydroxy-4-methyl-2-oxoglutarate aldolase activity"/>
    <property type="evidence" value="ECO:0007669"/>
    <property type="project" value="UniProtKB-EC"/>
</dbReference>
<dbReference type="GO" id="GO:0008948">
    <property type="term" value="F:oxaloacetate decarboxylase activity"/>
    <property type="evidence" value="ECO:0007669"/>
    <property type="project" value="UniProtKB-EC"/>
</dbReference>
<evidence type="ECO:0000256" key="12">
    <source>
        <dbReference type="ARBA" id="ARBA00047973"/>
    </source>
</evidence>
<dbReference type="AlphaFoldDB" id="A0A941E4R7"/>
<comment type="caution">
    <text evidence="14">The sequence shown here is derived from an EMBL/GenBank/DDBJ whole genome shotgun (WGS) entry which is preliminary data.</text>
</comment>
<comment type="catalytic activity">
    <reaction evidence="1">
        <text>4-hydroxy-4-methyl-2-oxoglutarate = 2 pyruvate</text>
        <dbReference type="Rhea" id="RHEA:22748"/>
        <dbReference type="ChEBI" id="CHEBI:15361"/>
        <dbReference type="ChEBI" id="CHEBI:58276"/>
        <dbReference type="EC" id="4.1.3.17"/>
    </reaction>
</comment>
<dbReference type="PANTHER" id="PTHR33254">
    <property type="entry name" value="4-HYDROXY-4-METHYL-2-OXOGLUTARATE ALDOLASE 3-RELATED"/>
    <property type="match status" value="1"/>
</dbReference>
<sequence length="233" mass="24412">MNVDLEHLAALAEWDTPALSNALDLLRLRSFNGGYTDGSIQRITGTAAGGSGVGGPPMVGRAVTARMVARDAGDDAIPVSQLHRAVSEMEGPVVVVVEDCDAPPGAGAFLGEVNGSLLAALGIAGVVTNGRVRDVDVLRDLPFAVHAAGLCVARSYMRLTAVGEPVTVAGMRVKPGDVLHGDEHGVLQIPAEALPGIFEKAELIREDEQNVVGWSKSTDFSIPKLLELRRVKH</sequence>
<evidence type="ECO:0000313" key="15">
    <source>
        <dbReference type="Proteomes" id="UP000676325"/>
    </source>
</evidence>
<comment type="function">
    <text evidence="8">Catalyzes the aldol cleavage of 4-hydroxy-4-methyl-2-oxoglutarate (HMG) into 2 molecules of pyruvate. Also contains a secondary oxaloacetate (OAA) decarboxylase activity due to the common pyruvate enolate transition state formed following C-C bond cleavage in the retro-aldol and decarboxylation reactions.</text>
</comment>
<dbReference type="Proteomes" id="UP000676325">
    <property type="component" value="Unassembled WGS sequence"/>
</dbReference>
<evidence type="ECO:0000256" key="13">
    <source>
        <dbReference type="PIRSR" id="PIRSR605493-1"/>
    </source>
</evidence>
<comment type="cofactor">
    <cofactor evidence="2">
        <name>a divalent metal cation</name>
        <dbReference type="ChEBI" id="CHEBI:60240"/>
    </cofactor>
</comment>
<dbReference type="RefSeq" id="WP_212516265.1">
    <property type="nucleotide sequence ID" value="NZ_JAGSOH010000003.1"/>
</dbReference>
<dbReference type="PANTHER" id="PTHR33254:SF4">
    <property type="entry name" value="4-HYDROXY-4-METHYL-2-OXOGLUTARATE ALDOLASE 3-RELATED"/>
    <property type="match status" value="1"/>
</dbReference>
<dbReference type="EC" id="4.1.1.112" evidence="6"/>
<comment type="cofactor">
    <cofactor evidence="13">
        <name>Mg(2+)</name>
        <dbReference type="ChEBI" id="CHEBI:18420"/>
    </cofactor>
</comment>
<dbReference type="Gene3D" id="3.50.30.40">
    <property type="entry name" value="Ribonuclease E inhibitor RraA/RraA-like"/>
    <property type="match status" value="1"/>
</dbReference>